<dbReference type="Proteomes" id="UP001497382">
    <property type="component" value="Unassembled WGS sequence"/>
</dbReference>
<keyword evidence="2" id="KW-1185">Reference proteome</keyword>
<dbReference type="EMBL" id="CAXIEN010000138">
    <property type="protein sequence ID" value="CAL1280937.1"/>
    <property type="molecule type" value="Genomic_DNA"/>
</dbReference>
<evidence type="ECO:0000313" key="2">
    <source>
        <dbReference type="Proteomes" id="UP001497382"/>
    </source>
</evidence>
<accession>A0AAV2ABC5</accession>
<proteinExistence type="predicted"/>
<dbReference type="AlphaFoldDB" id="A0AAV2ABC5"/>
<gene>
    <name evidence="1" type="ORF">LARSCL_LOCUS11278</name>
</gene>
<sequence>MAYSHPPNLNERPDRLGSRTHAWVQEHKTSGKLVGEKLSSLQRKLRSFLSQSSSKVFSTLIICFDNVCFC</sequence>
<reference evidence="1 2" key="1">
    <citation type="submission" date="2024-04" db="EMBL/GenBank/DDBJ databases">
        <authorList>
            <person name="Rising A."/>
            <person name="Reimegard J."/>
            <person name="Sonavane S."/>
            <person name="Akerstrom W."/>
            <person name="Nylinder S."/>
            <person name="Hedman E."/>
            <person name="Kallberg Y."/>
        </authorList>
    </citation>
    <scope>NUCLEOTIDE SEQUENCE [LARGE SCALE GENOMIC DNA]</scope>
</reference>
<organism evidence="1 2">
    <name type="scientific">Larinioides sclopetarius</name>
    <dbReference type="NCBI Taxonomy" id="280406"/>
    <lineage>
        <taxon>Eukaryota</taxon>
        <taxon>Metazoa</taxon>
        <taxon>Ecdysozoa</taxon>
        <taxon>Arthropoda</taxon>
        <taxon>Chelicerata</taxon>
        <taxon>Arachnida</taxon>
        <taxon>Araneae</taxon>
        <taxon>Araneomorphae</taxon>
        <taxon>Entelegynae</taxon>
        <taxon>Araneoidea</taxon>
        <taxon>Araneidae</taxon>
        <taxon>Larinioides</taxon>
    </lineage>
</organism>
<name>A0AAV2ABC5_9ARAC</name>
<comment type="caution">
    <text evidence="1">The sequence shown here is derived from an EMBL/GenBank/DDBJ whole genome shotgun (WGS) entry which is preliminary data.</text>
</comment>
<protein>
    <submittedName>
        <fullName evidence="1">Uncharacterized protein</fullName>
    </submittedName>
</protein>
<evidence type="ECO:0000313" key="1">
    <source>
        <dbReference type="EMBL" id="CAL1280937.1"/>
    </source>
</evidence>